<accession>A0A5M3PN69</accession>
<evidence type="ECO:0000313" key="3">
    <source>
        <dbReference type="EMBL" id="GBO84317.1"/>
    </source>
</evidence>
<dbReference type="CDD" id="cd14797">
    <property type="entry name" value="DUF302"/>
    <property type="match status" value="1"/>
</dbReference>
<dbReference type="SUPFAM" id="SSF103247">
    <property type="entry name" value="TT1751-like"/>
    <property type="match status" value="1"/>
</dbReference>
<dbReference type="InterPro" id="IPR035923">
    <property type="entry name" value="TT1751-like_sf"/>
</dbReference>
<dbReference type="InterPro" id="IPR005180">
    <property type="entry name" value="DUF302"/>
</dbReference>
<feature type="domain" description="DUF302" evidence="2">
    <location>
        <begin position="69"/>
        <end position="131"/>
    </location>
</feature>
<organism evidence="3 4">
    <name type="scientific">Marinobacter salsuginis</name>
    <dbReference type="NCBI Taxonomy" id="418719"/>
    <lineage>
        <taxon>Bacteria</taxon>
        <taxon>Pseudomonadati</taxon>
        <taxon>Pseudomonadota</taxon>
        <taxon>Gammaproteobacteria</taxon>
        <taxon>Pseudomonadales</taxon>
        <taxon>Marinobacteraceae</taxon>
        <taxon>Marinobacter</taxon>
    </lineage>
</organism>
<dbReference type="Pfam" id="PF03625">
    <property type="entry name" value="DUF302"/>
    <property type="match status" value="1"/>
</dbReference>
<dbReference type="Gene3D" id="3.30.310.70">
    <property type="entry name" value="TT1751-like domain"/>
    <property type="match status" value="1"/>
</dbReference>
<keyword evidence="1" id="KW-0732">Signal</keyword>
<dbReference type="Proteomes" id="UP000340077">
    <property type="component" value="Unassembled WGS sequence"/>
</dbReference>
<sequence length="163" mass="17645">MLKFSANSPEDTMRCILRLALITSTLLFAMHAQAADGLVTVKSSHDVKATADKLESVLKEKGMTVMARVNHQQGAEKAGLELRPTEVVIFGNPRVGTPLMHCAQSVAIDLPQKALIWEDANGEVWLGYNNPQYLKSRHGIDGCDEVLEKISGALGNFATAATQ</sequence>
<dbReference type="PANTHER" id="PTHR38342:SF2">
    <property type="entry name" value="INNER MEMBRANE OR EXPORTED"/>
    <property type="match status" value="1"/>
</dbReference>
<gene>
    <name evidence="3" type="ORF">MS5N3_17680</name>
</gene>
<proteinExistence type="predicted"/>
<feature type="signal peptide" evidence="1">
    <location>
        <begin position="1"/>
        <end position="34"/>
    </location>
</feature>
<name>A0A5M3PN69_9GAMM</name>
<protein>
    <recommendedName>
        <fullName evidence="2">DUF302 domain-containing protein</fullName>
    </recommendedName>
</protein>
<dbReference type="PANTHER" id="PTHR38342">
    <property type="entry name" value="SLR5037 PROTEIN"/>
    <property type="match status" value="1"/>
</dbReference>
<dbReference type="EMBL" id="BGZH01000001">
    <property type="protein sequence ID" value="GBO84317.1"/>
    <property type="molecule type" value="Genomic_DNA"/>
</dbReference>
<evidence type="ECO:0000256" key="1">
    <source>
        <dbReference type="SAM" id="SignalP"/>
    </source>
</evidence>
<dbReference type="AlphaFoldDB" id="A0A5M3PN69"/>
<evidence type="ECO:0000313" key="4">
    <source>
        <dbReference type="Proteomes" id="UP000340077"/>
    </source>
</evidence>
<reference evidence="3 4" key="1">
    <citation type="journal article" date="2019" name="J. Gen. Appl. Microbiol.">
        <title>Aerobic degradation of cis-dichloroethene by the marine bacterium Marinobacter salsuginis strain 5N-3.</title>
        <authorList>
            <person name="Inoue Y."/>
            <person name="Fukunaga Y."/>
            <person name="Katsumata H."/>
            <person name="Ohji S."/>
            <person name="Hosoyama A."/>
            <person name="Mori K."/>
            <person name="Ando K."/>
        </authorList>
    </citation>
    <scope>NUCLEOTIDE SEQUENCE [LARGE SCALE GENOMIC DNA]</scope>
    <source>
        <strain evidence="3 4">5N-3</strain>
    </source>
</reference>
<feature type="chain" id="PRO_5024432466" description="DUF302 domain-containing protein" evidence="1">
    <location>
        <begin position="35"/>
        <end position="163"/>
    </location>
</feature>
<comment type="caution">
    <text evidence="3">The sequence shown here is derived from an EMBL/GenBank/DDBJ whole genome shotgun (WGS) entry which is preliminary data.</text>
</comment>
<keyword evidence="4" id="KW-1185">Reference proteome</keyword>
<evidence type="ECO:0000259" key="2">
    <source>
        <dbReference type="Pfam" id="PF03625"/>
    </source>
</evidence>